<name>A0A813LI88_POLGL</name>
<dbReference type="AlphaFoldDB" id="A0A813LI88"/>
<organism evidence="1 2">
    <name type="scientific">Polarella glacialis</name>
    <name type="common">Dinoflagellate</name>
    <dbReference type="NCBI Taxonomy" id="89957"/>
    <lineage>
        <taxon>Eukaryota</taxon>
        <taxon>Sar</taxon>
        <taxon>Alveolata</taxon>
        <taxon>Dinophyceae</taxon>
        <taxon>Suessiales</taxon>
        <taxon>Suessiaceae</taxon>
        <taxon>Polarella</taxon>
    </lineage>
</organism>
<proteinExistence type="predicted"/>
<dbReference type="EMBL" id="CAJNNW010036041">
    <property type="protein sequence ID" value="CAE8731641.1"/>
    <property type="molecule type" value="Genomic_DNA"/>
</dbReference>
<gene>
    <name evidence="1" type="ORF">PGLA2088_LOCUS46093</name>
</gene>
<evidence type="ECO:0000313" key="2">
    <source>
        <dbReference type="Proteomes" id="UP000626109"/>
    </source>
</evidence>
<feature type="non-terminal residue" evidence="1">
    <location>
        <position position="1"/>
    </location>
</feature>
<sequence length="140" mass="15383">YGDTGTTGNIFFKIAELAGVEQSKLQTHDLVKLSLSSTGGVPASSHEEVVGMAGFCERSLENSYGARPNSVTVKFLKHRVRIEGMELRAKVADVLAHMSNQWTFRHGTGHGTEIINMSYAFSRLEPCTARKALIHIMMSK</sequence>
<feature type="non-terminal residue" evidence="1">
    <location>
        <position position="140"/>
    </location>
</feature>
<reference evidence="1" key="1">
    <citation type="submission" date="2021-02" db="EMBL/GenBank/DDBJ databases">
        <authorList>
            <person name="Dougan E. K."/>
            <person name="Rhodes N."/>
            <person name="Thang M."/>
            <person name="Chan C."/>
        </authorList>
    </citation>
    <scope>NUCLEOTIDE SEQUENCE</scope>
</reference>
<comment type="caution">
    <text evidence="1">The sequence shown here is derived from an EMBL/GenBank/DDBJ whole genome shotgun (WGS) entry which is preliminary data.</text>
</comment>
<accession>A0A813LI88</accession>
<protein>
    <submittedName>
        <fullName evidence="1">Uncharacterized protein</fullName>
    </submittedName>
</protein>
<dbReference type="Proteomes" id="UP000626109">
    <property type="component" value="Unassembled WGS sequence"/>
</dbReference>
<evidence type="ECO:0000313" key="1">
    <source>
        <dbReference type="EMBL" id="CAE8731641.1"/>
    </source>
</evidence>